<reference evidence="2" key="1">
    <citation type="submission" date="2021-02" db="EMBL/GenBank/DDBJ databases">
        <authorList>
            <person name="Nowell W R."/>
        </authorList>
    </citation>
    <scope>NUCLEOTIDE SEQUENCE</scope>
</reference>
<dbReference type="EMBL" id="CAJNOH010000043">
    <property type="protein sequence ID" value="CAF0801154.1"/>
    <property type="molecule type" value="Genomic_DNA"/>
</dbReference>
<dbReference type="PANTHER" id="PTHR44329">
    <property type="entry name" value="SERINE/THREONINE-PROTEIN KINASE TNNI3K-RELATED"/>
    <property type="match status" value="1"/>
</dbReference>
<dbReference type="Pfam" id="PF00069">
    <property type="entry name" value="Pkinase"/>
    <property type="match status" value="1"/>
</dbReference>
<accession>A0A813PDA3</accession>
<dbReference type="Pfam" id="PF01135">
    <property type="entry name" value="PCMT"/>
    <property type="match status" value="1"/>
</dbReference>
<evidence type="ECO:0000259" key="1">
    <source>
        <dbReference type="PROSITE" id="PS50011"/>
    </source>
</evidence>
<evidence type="ECO:0000313" key="2">
    <source>
        <dbReference type="EMBL" id="CAF0751154.1"/>
    </source>
</evidence>
<dbReference type="Gene3D" id="3.30.40.10">
    <property type="entry name" value="Zinc/RING finger domain, C3HC4 (zinc finger)"/>
    <property type="match status" value="1"/>
</dbReference>
<dbReference type="SMART" id="SM00220">
    <property type="entry name" value="S_TKc"/>
    <property type="match status" value="1"/>
</dbReference>
<dbReference type="InterPro" id="IPR011009">
    <property type="entry name" value="Kinase-like_dom_sf"/>
</dbReference>
<dbReference type="AlphaFoldDB" id="A0A813PDA3"/>
<evidence type="ECO:0000313" key="3">
    <source>
        <dbReference type="EMBL" id="CAF0801154.1"/>
    </source>
</evidence>
<dbReference type="InterPro" id="IPR051681">
    <property type="entry name" value="Ser/Thr_Kinases-Pseudokinases"/>
</dbReference>
<dbReference type="Gene3D" id="3.40.50.150">
    <property type="entry name" value="Vaccinia Virus protein VP39"/>
    <property type="match status" value="1"/>
</dbReference>
<dbReference type="PROSITE" id="PS50011">
    <property type="entry name" value="PROTEIN_KINASE_DOM"/>
    <property type="match status" value="1"/>
</dbReference>
<dbReference type="EMBL" id="CAJNOL010000019">
    <property type="protein sequence ID" value="CAF0751154.1"/>
    <property type="molecule type" value="Genomic_DNA"/>
</dbReference>
<comment type="caution">
    <text evidence="2">The sequence shown here is derived from an EMBL/GenBank/DDBJ whole genome shotgun (WGS) entry which is preliminary data.</text>
</comment>
<sequence length="612" mass="69396">MIICSNGHSMCQECFNDIKSSTQPACSICRNSLLSTPIVNRDVLNLIEAVYESMAAIPVIKAEELIIEPKPFGYGGSADVFRAQWNRHTVVLKRLRTSTNDPKQLSQLKGEISIHVGLRHPCIISLYGYTSSGDGKEIVMEYAERGSLNQNWKKVDKTQLINWALDIVDGLQYLHSRKISHRDLKPENILIAQDNRAKLSDFGMARVLATIQHNTSGSGTPKYTAPELLEASTKYGQEVDIYSLSLILYEMFSGKIAFENMNSHQLITTVYLNKKRPEFDSTFPKNLREKIERGWSHEPKDRCKLEDFLQVLLEMKNPSNKQTISMEKTIGVSVMEQVDNTQMKLLPYSPIIEMKWPTHSKQTQLLIEKMINDMRKSSSFAKNFSDTIVNAMLQVPKHLFVDMTVYKNATKIKNDDECLKSIYNYSQPLRVSQTQNMSSTEITAIQLSLIPLNSGDRVLFLGAKGGYIQTIAAQIVGFQGQVWICSQDNQGLQHVENVLKNHVPPILRQIIKCVLVNNIQDANQIKNGLEQHFKSTEQYFNTIHVCGAISQDSLEYFQQFLKVEGQLLAPINIDENNQKFTILCKTRDQISGQVTLSKRILNDWGIIFGPVL</sequence>
<dbReference type="InterPro" id="IPR029063">
    <property type="entry name" value="SAM-dependent_MTases_sf"/>
</dbReference>
<organism evidence="2 4">
    <name type="scientific">Rotaria sordida</name>
    <dbReference type="NCBI Taxonomy" id="392033"/>
    <lineage>
        <taxon>Eukaryota</taxon>
        <taxon>Metazoa</taxon>
        <taxon>Spiralia</taxon>
        <taxon>Gnathifera</taxon>
        <taxon>Rotifera</taxon>
        <taxon>Eurotatoria</taxon>
        <taxon>Bdelloidea</taxon>
        <taxon>Philodinida</taxon>
        <taxon>Philodinidae</taxon>
        <taxon>Rotaria</taxon>
    </lineage>
</organism>
<dbReference type="GO" id="GO:0005524">
    <property type="term" value="F:ATP binding"/>
    <property type="evidence" value="ECO:0007669"/>
    <property type="project" value="InterPro"/>
</dbReference>
<proteinExistence type="predicted"/>
<dbReference type="InterPro" id="IPR000719">
    <property type="entry name" value="Prot_kinase_dom"/>
</dbReference>
<keyword evidence="4" id="KW-1185">Reference proteome</keyword>
<dbReference type="InterPro" id="IPR008271">
    <property type="entry name" value="Ser/Thr_kinase_AS"/>
</dbReference>
<dbReference type="Gene3D" id="1.10.510.10">
    <property type="entry name" value="Transferase(Phosphotransferase) domain 1"/>
    <property type="match status" value="1"/>
</dbReference>
<dbReference type="Proteomes" id="UP000663854">
    <property type="component" value="Unassembled WGS sequence"/>
</dbReference>
<dbReference type="SUPFAM" id="SSF56112">
    <property type="entry name" value="Protein kinase-like (PK-like)"/>
    <property type="match status" value="1"/>
</dbReference>
<name>A0A813PDA3_9BILA</name>
<dbReference type="GO" id="GO:0004674">
    <property type="term" value="F:protein serine/threonine kinase activity"/>
    <property type="evidence" value="ECO:0007669"/>
    <property type="project" value="TreeGrafter"/>
</dbReference>
<dbReference type="PROSITE" id="PS00108">
    <property type="entry name" value="PROTEIN_KINASE_ST"/>
    <property type="match status" value="1"/>
</dbReference>
<dbReference type="SUPFAM" id="SSF53335">
    <property type="entry name" value="S-adenosyl-L-methionine-dependent methyltransferases"/>
    <property type="match status" value="1"/>
</dbReference>
<protein>
    <recommendedName>
        <fullName evidence="1">Protein kinase domain-containing protein</fullName>
    </recommendedName>
</protein>
<evidence type="ECO:0000313" key="4">
    <source>
        <dbReference type="Proteomes" id="UP000663870"/>
    </source>
</evidence>
<gene>
    <name evidence="2" type="ORF">JXQ802_LOCUS1681</name>
    <name evidence="3" type="ORF">PYM288_LOCUS4612</name>
</gene>
<dbReference type="Proteomes" id="UP000663870">
    <property type="component" value="Unassembled WGS sequence"/>
</dbReference>
<feature type="domain" description="Protein kinase" evidence="1">
    <location>
        <begin position="66"/>
        <end position="313"/>
    </location>
</feature>
<dbReference type="InterPro" id="IPR013083">
    <property type="entry name" value="Znf_RING/FYVE/PHD"/>
</dbReference>